<feature type="DNA-binding region" description="H-T-H motif" evidence="2">
    <location>
        <begin position="25"/>
        <end position="44"/>
    </location>
</feature>
<dbReference type="Gene3D" id="1.10.10.60">
    <property type="entry name" value="Homeodomain-like"/>
    <property type="match status" value="1"/>
</dbReference>
<keyword evidence="1 2" id="KW-0238">DNA-binding</keyword>
<dbReference type="InterPro" id="IPR050624">
    <property type="entry name" value="HTH-type_Tx_Regulator"/>
</dbReference>
<dbReference type="Proteomes" id="UP000095488">
    <property type="component" value="Unassembled WGS sequence"/>
</dbReference>
<organism evidence="4 5">
    <name type="scientific">Sarcina ventriculi</name>
    <name type="common">Clostridium ventriculi</name>
    <dbReference type="NCBI Taxonomy" id="1267"/>
    <lineage>
        <taxon>Bacteria</taxon>
        <taxon>Bacillati</taxon>
        <taxon>Bacillota</taxon>
        <taxon>Clostridia</taxon>
        <taxon>Eubacteriales</taxon>
        <taxon>Clostridiaceae</taxon>
        <taxon>Sarcina</taxon>
    </lineage>
</organism>
<evidence type="ECO:0000259" key="3">
    <source>
        <dbReference type="PROSITE" id="PS50977"/>
    </source>
</evidence>
<comment type="caution">
    <text evidence="4">The sequence shown here is derived from an EMBL/GenBank/DDBJ whole genome shotgun (WGS) entry which is preliminary data.</text>
</comment>
<dbReference type="Gene3D" id="1.10.357.10">
    <property type="entry name" value="Tetracycline Repressor, domain 2"/>
    <property type="match status" value="1"/>
</dbReference>
<keyword evidence="5" id="KW-1185">Reference proteome</keyword>
<dbReference type="PROSITE" id="PS50977">
    <property type="entry name" value="HTH_TETR_2"/>
    <property type="match status" value="1"/>
</dbReference>
<proteinExistence type="predicted"/>
<accession>A0ABM9USV5</accession>
<dbReference type="InterPro" id="IPR036271">
    <property type="entry name" value="Tet_transcr_reg_TetR-rel_C_sf"/>
</dbReference>
<dbReference type="EMBL" id="CYZR01000008">
    <property type="protein sequence ID" value="CUO17083.1"/>
    <property type="molecule type" value="Genomic_DNA"/>
</dbReference>
<reference evidence="4 5" key="1">
    <citation type="submission" date="2015-09" db="EMBL/GenBank/DDBJ databases">
        <authorList>
            <consortium name="Pathogen Informatics"/>
        </authorList>
    </citation>
    <scope>NUCLEOTIDE SEQUENCE [LARGE SCALE GENOMIC DNA]</scope>
    <source>
        <strain evidence="4 5">2789STDY5834858</strain>
    </source>
</reference>
<dbReference type="SUPFAM" id="SSF46689">
    <property type="entry name" value="Homeodomain-like"/>
    <property type="match status" value="1"/>
</dbReference>
<evidence type="ECO:0000313" key="4">
    <source>
        <dbReference type="EMBL" id="CUO17083.1"/>
    </source>
</evidence>
<dbReference type="Pfam" id="PF00440">
    <property type="entry name" value="TetR_N"/>
    <property type="match status" value="1"/>
</dbReference>
<feature type="domain" description="HTH tetR-type" evidence="3">
    <location>
        <begin position="2"/>
        <end position="62"/>
    </location>
</feature>
<dbReference type="InterPro" id="IPR009057">
    <property type="entry name" value="Homeodomain-like_sf"/>
</dbReference>
<dbReference type="InterPro" id="IPR001647">
    <property type="entry name" value="HTH_TetR"/>
</dbReference>
<dbReference type="RefSeq" id="WP_055260098.1">
    <property type="nucleotide sequence ID" value="NZ_BCMV01000009.1"/>
</dbReference>
<evidence type="ECO:0000256" key="1">
    <source>
        <dbReference type="ARBA" id="ARBA00023125"/>
    </source>
</evidence>
<evidence type="ECO:0000313" key="5">
    <source>
        <dbReference type="Proteomes" id="UP000095488"/>
    </source>
</evidence>
<dbReference type="SUPFAM" id="SSF48498">
    <property type="entry name" value="Tetracyclin repressor-like, C-terminal domain"/>
    <property type="match status" value="1"/>
</dbReference>
<dbReference type="PRINTS" id="PR00455">
    <property type="entry name" value="HTHTETR"/>
</dbReference>
<dbReference type="PANTHER" id="PTHR43479">
    <property type="entry name" value="ACREF/ENVCD OPERON REPRESSOR-RELATED"/>
    <property type="match status" value="1"/>
</dbReference>
<protein>
    <submittedName>
        <fullName evidence="4">Fatty acid metabolism regulator protein</fullName>
    </submittedName>
</protein>
<sequence length="188" mass="21512">MSNTKDAIFFAAIKVFSTNGYAGATVDEIAAVAGVAKGTLYYNFKNKEDIFKFVIRRGVERWENNLKKVVDSDLNSVDKLKCICSTQLRLLSERRDFFSIILSQLWGTEKRQLELRERVNSYINRIKLILDEAQEKGEIKEGNTSLMAHIFYGSLMSTAIRELLDNDDAHIDEVIEEFTDIYLNGILI</sequence>
<name>A0ABM9USV5_SARVE</name>
<gene>
    <name evidence="4" type="primary">fadR</name>
    <name evidence="4" type="ORF">ERS852473_02104</name>
</gene>
<evidence type="ECO:0000256" key="2">
    <source>
        <dbReference type="PROSITE-ProRule" id="PRU00335"/>
    </source>
</evidence>
<dbReference type="PANTHER" id="PTHR43479:SF11">
    <property type="entry name" value="ACREF_ENVCD OPERON REPRESSOR-RELATED"/>
    <property type="match status" value="1"/>
</dbReference>